<feature type="transmembrane region" description="Helical" evidence="17">
    <location>
        <begin position="195"/>
        <end position="216"/>
    </location>
</feature>
<keyword evidence="10" id="KW-0902">Two-component regulatory system</keyword>
<keyword evidence="8" id="KW-0418">Kinase</keyword>
<proteinExistence type="inferred from homology"/>
<comment type="function">
    <text evidence="11">May play the central regulatory role in sporulation. It may be an element of the effector pathway responsible for the activation of sporulation genes in response to nutritional stress. Spo0A may act in concert with spo0H (a sigma factor) to control the expression of some genes that are critical to the sporulation process.</text>
</comment>
<feature type="transmembrane region" description="Helical" evidence="17">
    <location>
        <begin position="14"/>
        <end position="33"/>
    </location>
</feature>
<keyword evidence="17" id="KW-0472">Membrane</keyword>
<dbReference type="SMART" id="SM00091">
    <property type="entry name" value="PAS"/>
    <property type="match status" value="2"/>
</dbReference>
<feature type="domain" description="PAC" evidence="21">
    <location>
        <begin position="774"/>
        <end position="828"/>
    </location>
</feature>
<dbReference type="EMBL" id="WBXO01000013">
    <property type="protein sequence ID" value="KAB2951270.1"/>
    <property type="molecule type" value="Genomic_DNA"/>
</dbReference>
<dbReference type="PROSITE" id="PS50109">
    <property type="entry name" value="HIS_KIN"/>
    <property type="match status" value="1"/>
</dbReference>
<dbReference type="CDD" id="cd16922">
    <property type="entry name" value="HATPase_EvgS-ArcB-TorS-like"/>
    <property type="match status" value="1"/>
</dbReference>
<protein>
    <recommendedName>
        <fullName evidence="14">Circadian input-output histidine kinase CikA</fullName>
        <ecNumber evidence="3">2.7.13.3</ecNumber>
    </recommendedName>
    <alternativeName>
        <fullName evidence="13">Sensory/regulatory protein RpfC</fullName>
    </alternativeName>
    <alternativeName>
        <fullName evidence="4">Stage 0 sporulation protein A homolog</fullName>
    </alternativeName>
</protein>
<dbReference type="PANTHER" id="PTHR45339:SF1">
    <property type="entry name" value="HYBRID SIGNAL TRANSDUCTION HISTIDINE KINASE J"/>
    <property type="match status" value="1"/>
</dbReference>
<dbReference type="CDD" id="cd00082">
    <property type="entry name" value="HisKA"/>
    <property type="match status" value="1"/>
</dbReference>
<dbReference type="InterPro" id="IPR003661">
    <property type="entry name" value="HisK_dim/P_dom"/>
</dbReference>
<evidence type="ECO:0000256" key="8">
    <source>
        <dbReference type="ARBA" id="ARBA00022777"/>
    </source>
</evidence>
<dbReference type="InterPro" id="IPR005467">
    <property type="entry name" value="His_kinase_dom"/>
</dbReference>
<dbReference type="Pfam" id="PF00072">
    <property type="entry name" value="Response_reg"/>
    <property type="match status" value="1"/>
</dbReference>
<feature type="coiled-coil region" evidence="16">
    <location>
        <begin position="1065"/>
        <end position="1092"/>
    </location>
</feature>
<dbReference type="SUPFAM" id="SSF55781">
    <property type="entry name" value="GAF domain-like"/>
    <property type="match status" value="1"/>
</dbReference>
<evidence type="ECO:0000256" key="11">
    <source>
        <dbReference type="ARBA" id="ARBA00024867"/>
    </source>
</evidence>
<dbReference type="CDD" id="cd00130">
    <property type="entry name" value="PAS"/>
    <property type="match status" value="2"/>
</dbReference>
<comment type="similarity">
    <text evidence="2">In the N-terminal section; belongs to the phytochrome family.</text>
</comment>
<dbReference type="PROSITE" id="PS50110">
    <property type="entry name" value="RESPONSE_REGULATORY"/>
    <property type="match status" value="1"/>
</dbReference>
<dbReference type="PROSITE" id="PS50112">
    <property type="entry name" value="PAS"/>
    <property type="match status" value="2"/>
</dbReference>
<dbReference type="Gene3D" id="3.30.450.40">
    <property type="match status" value="1"/>
</dbReference>
<dbReference type="SMART" id="SM00387">
    <property type="entry name" value="HATPase_c"/>
    <property type="match status" value="1"/>
</dbReference>
<dbReference type="InterPro" id="IPR036097">
    <property type="entry name" value="HisK_dim/P_sf"/>
</dbReference>
<keyword evidence="7" id="KW-0547">Nucleotide-binding</keyword>
<keyword evidence="5 15" id="KW-0597">Phosphoprotein</keyword>
<dbReference type="CDD" id="cd17546">
    <property type="entry name" value="REC_hyHK_CKI1_RcsC-like"/>
    <property type="match status" value="1"/>
</dbReference>
<evidence type="ECO:0000256" key="1">
    <source>
        <dbReference type="ARBA" id="ARBA00000085"/>
    </source>
</evidence>
<dbReference type="PRINTS" id="PR00344">
    <property type="entry name" value="BCTRLSENSOR"/>
</dbReference>
<feature type="domain" description="PAS" evidence="20">
    <location>
        <begin position="450"/>
        <end position="524"/>
    </location>
</feature>
<dbReference type="SMART" id="SM00086">
    <property type="entry name" value="PAC"/>
    <property type="match status" value="2"/>
</dbReference>
<comment type="caution">
    <text evidence="22">The sequence shown here is derived from an EMBL/GenBank/DDBJ whole genome shotgun (WGS) entry which is preliminary data.</text>
</comment>
<dbReference type="SMART" id="SM00388">
    <property type="entry name" value="HisKA"/>
    <property type="match status" value="1"/>
</dbReference>
<evidence type="ECO:0000256" key="16">
    <source>
        <dbReference type="SAM" id="Coils"/>
    </source>
</evidence>
<evidence type="ECO:0000256" key="14">
    <source>
        <dbReference type="ARBA" id="ARBA00074306"/>
    </source>
</evidence>
<organism evidence="22 23">
    <name type="scientific">Heliorestis acidaminivorans</name>
    <dbReference type="NCBI Taxonomy" id="553427"/>
    <lineage>
        <taxon>Bacteria</taxon>
        <taxon>Bacillati</taxon>
        <taxon>Bacillota</taxon>
        <taxon>Clostridia</taxon>
        <taxon>Eubacteriales</taxon>
        <taxon>Heliobacteriaceae</taxon>
        <taxon>Heliorestis</taxon>
    </lineage>
</organism>
<evidence type="ECO:0000259" key="20">
    <source>
        <dbReference type="PROSITE" id="PS50112"/>
    </source>
</evidence>
<dbReference type="InterPro" id="IPR000700">
    <property type="entry name" value="PAS-assoc_C"/>
</dbReference>
<dbReference type="GO" id="GO:0005524">
    <property type="term" value="F:ATP binding"/>
    <property type="evidence" value="ECO:0007669"/>
    <property type="project" value="UniProtKB-KW"/>
</dbReference>
<dbReference type="InterPro" id="IPR011006">
    <property type="entry name" value="CheY-like_superfamily"/>
</dbReference>
<feature type="transmembrane region" description="Helical" evidence="17">
    <location>
        <begin position="417"/>
        <end position="438"/>
    </location>
</feature>
<comment type="subunit">
    <text evidence="12">At low DSF concentrations, interacts with RpfF.</text>
</comment>
<evidence type="ECO:0000256" key="7">
    <source>
        <dbReference type="ARBA" id="ARBA00022741"/>
    </source>
</evidence>
<dbReference type="NCBIfam" id="TIGR00229">
    <property type="entry name" value="sensory_box"/>
    <property type="match status" value="2"/>
</dbReference>
<evidence type="ECO:0000259" key="19">
    <source>
        <dbReference type="PROSITE" id="PS50110"/>
    </source>
</evidence>
<gene>
    <name evidence="22" type="ORF">F9B85_12950</name>
</gene>
<evidence type="ECO:0000256" key="4">
    <source>
        <dbReference type="ARBA" id="ARBA00018672"/>
    </source>
</evidence>
<dbReference type="InterPro" id="IPR001610">
    <property type="entry name" value="PAC"/>
</dbReference>
<evidence type="ECO:0000256" key="6">
    <source>
        <dbReference type="ARBA" id="ARBA00022679"/>
    </source>
</evidence>
<dbReference type="InterPro" id="IPR036890">
    <property type="entry name" value="HATPase_C_sf"/>
</dbReference>
<dbReference type="InterPro" id="IPR029016">
    <property type="entry name" value="GAF-like_dom_sf"/>
</dbReference>
<feature type="domain" description="Response regulatory" evidence="19">
    <location>
        <begin position="1128"/>
        <end position="1246"/>
    </location>
</feature>
<dbReference type="OrthoDB" id="9809348at2"/>
<feature type="domain" description="Histidine kinase" evidence="18">
    <location>
        <begin position="846"/>
        <end position="1067"/>
    </location>
</feature>
<dbReference type="Pfam" id="PF13426">
    <property type="entry name" value="PAS_9"/>
    <property type="match status" value="2"/>
</dbReference>
<dbReference type="CDD" id="cd18773">
    <property type="entry name" value="PDC1_HK_sensor"/>
    <property type="match status" value="1"/>
</dbReference>
<dbReference type="Gene3D" id="1.10.287.130">
    <property type="match status" value="1"/>
</dbReference>
<dbReference type="PROSITE" id="PS50113">
    <property type="entry name" value="PAC"/>
    <property type="match status" value="1"/>
</dbReference>
<dbReference type="Pfam" id="PF00512">
    <property type="entry name" value="HisKA"/>
    <property type="match status" value="1"/>
</dbReference>
<dbReference type="PANTHER" id="PTHR45339">
    <property type="entry name" value="HYBRID SIGNAL TRANSDUCTION HISTIDINE KINASE J"/>
    <property type="match status" value="1"/>
</dbReference>
<feature type="transmembrane region" description="Helical" evidence="17">
    <location>
        <begin position="236"/>
        <end position="254"/>
    </location>
</feature>
<evidence type="ECO:0000256" key="13">
    <source>
        <dbReference type="ARBA" id="ARBA00068150"/>
    </source>
</evidence>
<dbReference type="SUPFAM" id="SSF47384">
    <property type="entry name" value="Homodimeric domain of signal transducing histidine kinase"/>
    <property type="match status" value="1"/>
</dbReference>
<feature type="domain" description="PAS" evidence="20">
    <location>
        <begin position="709"/>
        <end position="748"/>
    </location>
</feature>
<sequence length="1247" mass="142462">MTTLIEFLSRQLDYLHFLSGLAFIILAVTAYLLTKIRYRNLEWCWLLFFGITYGINNWLDLFLRSTGYINLDILLHIELFLVLLSIAFLYEFARRGIKNNENIIKRIAPWIHLLILMVFLIGLTNATSIYLEALRFLLGLMAGLGAAWTIYKVTEQPLEHKEQERTNKYLKLATFLLILMSLTISFSCNESNQHYHWPIEVFRTIITVLFSLSIWISRHLFFTANADGGKEDHKKYFLLAVLTVTFVLTIGWLWTDMTGREEEENLKIDLMNRATTIAATIDYNKFNTLTATTADYENDEFLQLEKKLQNIIFVNEDIRFIYLMRLVGDSLVFLVDAEPRDSEDYSAPGDIYEEASYAQKAIFEDGQPFFDGPINDQFGEWFYSTAPIQDNTGQVIATLGIDMDVENWQESIKKQRLGTILIVLFLTLLLISYFVLIYMTKESAMRFVASERRFMTIFENAPEAIYLIDPQTLKIHAANSYMQQWLGYDSKDLSKMTLCDLLRIEPKALLEKRPFSIESANHKEQEYYKKDGTKVDVEITSTNFRFNDRNTILFFVRDITERKQEEKKATLLRQIDRQVLEGESLEKILQHLCQQMINLFGYPYVSIQIDSAIHFLAPQASADKSNQLTQQANLQGTAYITEEGLPVYPHELVIPLKVQDNKIGLMYVRGYRKDFFNKAKLQPLEDFTQRISLTLMAAMRQQQLQLQGETLAAAANSIIITNAEGIIQWINPAVTALTGYAKEEVIGQRTNLLKSGQHEPSFYNEMWNTIQEGQVWHGELINRRKDGSLYTEEMTITPVQNEEGQIVHYIAIKQDVTERKLQEAQLVEAKKAAEEGSRAKSEFLANMSHEIRTPLHGIIGMAEILLERSKTAEEKELIEIITDSGHNLLEIVNAILDFSKIEAGKMDIEEVDLEFFPIVKGTVELLLPKASLKNLDLQSKIASDIPQRLKGDPGRLRQVILNLLSNAIKFTETGSVSLEVTILSIDKKQIELQFKVTDTGIGIEEDVRHKLFQPFTQADGSTTRKYGGTGLGLSISKNLVELMGGEIGVEKNIEKGSIFWFNLPLRYAEEAFSEKEQEKQEQEQNEARQESVKSLGFDQIALTDSQAINSVESTPSTAKQTLEAEKKLILLVEDNPVNQRLAIMQLKKLGYEAKAVDNGQEAIDAVQKENYNLILMDCQMPVMDGFEATKIIRKLEDEKINKIPIVAMTAHALEGYREQCISAGMDDYITKPVVLSKLKEIIQGLIN</sequence>
<keyword evidence="16" id="KW-0175">Coiled coil</keyword>
<evidence type="ECO:0000256" key="3">
    <source>
        <dbReference type="ARBA" id="ARBA00012438"/>
    </source>
</evidence>
<dbReference type="InterPro" id="IPR001789">
    <property type="entry name" value="Sig_transdc_resp-reg_receiver"/>
</dbReference>
<dbReference type="Proteomes" id="UP000468766">
    <property type="component" value="Unassembled WGS sequence"/>
</dbReference>
<evidence type="ECO:0000259" key="18">
    <source>
        <dbReference type="PROSITE" id="PS50109"/>
    </source>
</evidence>
<evidence type="ECO:0000313" key="22">
    <source>
        <dbReference type="EMBL" id="KAB2951270.1"/>
    </source>
</evidence>
<evidence type="ECO:0000259" key="21">
    <source>
        <dbReference type="PROSITE" id="PS50113"/>
    </source>
</evidence>
<dbReference type="SUPFAM" id="SSF52172">
    <property type="entry name" value="CheY-like"/>
    <property type="match status" value="1"/>
</dbReference>
<dbReference type="FunFam" id="3.30.565.10:FF:000010">
    <property type="entry name" value="Sensor histidine kinase RcsC"/>
    <property type="match status" value="1"/>
</dbReference>
<accession>A0A6I0EXM0</accession>
<evidence type="ECO:0000256" key="5">
    <source>
        <dbReference type="ARBA" id="ARBA00022553"/>
    </source>
</evidence>
<feature type="transmembrane region" description="Helical" evidence="17">
    <location>
        <begin position="71"/>
        <end position="90"/>
    </location>
</feature>
<keyword evidence="23" id="KW-1185">Reference proteome</keyword>
<evidence type="ECO:0000256" key="2">
    <source>
        <dbReference type="ARBA" id="ARBA00006402"/>
    </source>
</evidence>
<evidence type="ECO:0000256" key="17">
    <source>
        <dbReference type="SAM" id="Phobius"/>
    </source>
</evidence>
<dbReference type="EC" id="2.7.13.3" evidence="3"/>
<dbReference type="InterPro" id="IPR003594">
    <property type="entry name" value="HATPase_dom"/>
</dbReference>
<dbReference type="FunFam" id="1.10.287.130:FF:000002">
    <property type="entry name" value="Two-component osmosensing histidine kinase"/>
    <property type="match status" value="1"/>
</dbReference>
<dbReference type="SUPFAM" id="SSF55874">
    <property type="entry name" value="ATPase domain of HSP90 chaperone/DNA topoisomerase II/histidine kinase"/>
    <property type="match status" value="1"/>
</dbReference>
<dbReference type="AlphaFoldDB" id="A0A6I0EXM0"/>
<feature type="transmembrane region" description="Helical" evidence="17">
    <location>
        <begin position="110"/>
        <end position="127"/>
    </location>
</feature>
<dbReference type="Pfam" id="PF02518">
    <property type="entry name" value="HATPase_c"/>
    <property type="match status" value="1"/>
</dbReference>
<evidence type="ECO:0000256" key="10">
    <source>
        <dbReference type="ARBA" id="ARBA00023012"/>
    </source>
</evidence>
<dbReference type="SMART" id="SM00448">
    <property type="entry name" value="REC"/>
    <property type="match status" value="1"/>
</dbReference>
<keyword evidence="17" id="KW-1133">Transmembrane helix</keyword>
<dbReference type="InterPro" id="IPR035965">
    <property type="entry name" value="PAS-like_dom_sf"/>
</dbReference>
<dbReference type="SUPFAM" id="SSF55785">
    <property type="entry name" value="PYP-like sensor domain (PAS domain)"/>
    <property type="match status" value="2"/>
</dbReference>
<comment type="catalytic activity">
    <reaction evidence="1">
        <text>ATP + protein L-histidine = ADP + protein N-phospho-L-histidine.</text>
        <dbReference type="EC" id="2.7.13.3"/>
    </reaction>
</comment>
<feature type="transmembrane region" description="Helical" evidence="17">
    <location>
        <begin position="172"/>
        <end position="189"/>
    </location>
</feature>
<dbReference type="Gene3D" id="3.40.50.2300">
    <property type="match status" value="1"/>
</dbReference>
<evidence type="ECO:0000313" key="23">
    <source>
        <dbReference type="Proteomes" id="UP000468766"/>
    </source>
</evidence>
<evidence type="ECO:0000256" key="12">
    <source>
        <dbReference type="ARBA" id="ARBA00064003"/>
    </source>
</evidence>
<dbReference type="InterPro" id="IPR004358">
    <property type="entry name" value="Sig_transdc_His_kin-like_C"/>
</dbReference>
<dbReference type="InterPro" id="IPR000014">
    <property type="entry name" value="PAS"/>
</dbReference>
<name>A0A6I0EXM0_9FIRM</name>
<keyword evidence="6" id="KW-0808">Transferase</keyword>
<dbReference type="RefSeq" id="WP_151621630.1">
    <property type="nucleotide sequence ID" value="NZ_WBXO01000013.1"/>
</dbReference>
<feature type="modified residue" description="4-aspartylphosphate" evidence="15">
    <location>
        <position position="1177"/>
    </location>
</feature>
<dbReference type="GO" id="GO:0000155">
    <property type="term" value="F:phosphorelay sensor kinase activity"/>
    <property type="evidence" value="ECO:0007669"/>
    <property type="project" value="InterPro"/>
</dbReference>
<feature type="transmembrane region" description="Helical" evidence="17">
    <location>
        <begin position="40"/>
        <end position="59"/>
    </location>
</feature>
<evidence type="ECO:0000256" key="15">
    <source>
        <dbReference type="PROSITE-ProRule" id="PRU00169"/>
    </source>
</evidence>
<keyword evidence="17" id="KW-0812">Transmembrane</keyword>
<keyword evidence="9" id="KW-0067">ATP-binding</keyword>
<reference evidence="22 23" key="1">
    <citation type="submission" date="2019-10" db="EMBL/GenBank/DDBJ databases">
        <title>Whole-genome sequence of the extremophile Heliorestis acidaminivorans DSM 24790.</title>
        <authorList>
            <person name="Kyndt J.A."/>
            <person name="Meyer T.E."/>
        </authorList>
    </citation>
    <scope>NUCLEOTIDE SEQUENCE [LARGE SCALE GENOMIC DNA]</scope>
    <source>
        <strain evidence="22 23">DSM 24790</strain>
    </source>
</reference>
<evidence type="ECO:0000256" key="9">
    <source>
        <dbReference type="ARBA" id="ARBA00022840"/>
    </source>
</evidence>
<dbReference type="Gene3D" id="3.30.565.10">
    <property type="entry name" value="Histidine kinase-like ATPase, C-terminal domain"/>
    <property type="match status" value="1"/>
</dbReference>
<dbReference type="Gene3D" id="3.30.450.20">
    <property type="entry name" value="PAS domain"/>
    <property type="match status" value="2"/>
</dbReference>